<dbReference type="Proteomes" id="UP000276834">
    <property type="component" value="Unassembled WGS sequence"/>
</dbReference>
<gene>
    <name evidence="1" type="ORF">DV515_00011858</name>
</gene>
<proteinExistence type="predicted"/>
<sequence length="69" mass="7646">MLPLLKDLGRGRRSWQFRVPEIMPCPLCLLNFPGASPVDQRAAYPAPWSELSETAPLPCGWMSLPLAVP</sequence>
<accession>A0A3L8S6I2</accession>
<comment type="caution">
    <text evidence="1">The sequence shown here is derived from an EMBL/GenBank/DDBJ whole genome shotgun (WGS) entry which is preliminary data.</text>
</comment>
<feature type="non-terminal residue" evidence="1">
    <location>
        <position position="69"/>
    </location>
</feature>
<name>A0A3L8S6I2_CHLGU</name>
<keyword evidence="2" id="KW-1185">Reference proteome</keyword>
<evidence type="ECO:0000313" key="1">
    <source>
        <dbReference type="EMBL" id="RLV97357.1"/>
    </source>
</evidence>
<reference evidence="1 2" key="1">
    <citation type="journal article" date="2018" name="Proc. R. Soc. B">
        <title>A non-coding region near Follistatin controls head colour polymorphism in the Gouldian finch.</title>
        <authorList>
            <person name="Toomey M.B."/>
            <person name="Marques C.I."/>
            <person name="Andrade P."/>
            <person name="Araujo P.M."/>
            <person name="Sabatino S."/>
            <person name="Gazda M.A."/>
            <person name="Afonso S."/>
            <person name="Lopes R.J."/>
            <person name="Corbo J.C."/>
            <person name="Carneiro M."/>
        </authorList>
    </citation>
    <scope>NUCLEOTIDE SEQUENCE [LARGE SCALE GENOMIC DNA]</scope>
    <source>
        <strain evidence="1">Red01</strain>
        <tissue evidence="1">Muscle</tissue>
    </source>
</reference>
<evidence type="ECO:0000313" key="2">
    <source>
        <dbReference type="Proteomes" id="UP000276834"/>
    </source>
</evidence>
<dbReference type="AlphaFoldDB" id="A0A3L8S6I2"/>
<dbReference type="EMBL" id="QUSF01000060">
    <property type="protein sequence ID" value="RLV97357.1"/>
    <property type="molecule type" value="Genomic_DNA"/>
</dbReference>
<protein>
    <submittedName>
        <fullName evidence="1">Uncharacterized protein</fullName>
    </submittedName>
</protein>
<organism evidence="1 2">
    <name type="scientific">Chloebia gouldiae</name>
    <name type="common">Gouldian finch</name>
    <name type="synonym">Erythrura gouldiae</name>
    <dbReference type="NCBI Taxonomy" id="44316"/>
    <lineage>
        <taxon>Eukaryota</taxon>
        <taxon>Metazoa</taxon>
        <taxon>Chordata</taxon>
        <taxon>Craniata</taxon>
        <taxon>Vertebrata</taxon>
        <taxon>Euteleostomi</taxon>
        <taxon>Archelosauria</taxon>
        <taxon>Archosauria</taxon>
        <taxon>Dinosauria</taxon>
        <taxon>Saurischia</taxon>
        <taxon>Theropoda</taxon>
        <taxon>Coelurosauria</taxon>
        <taxon>Aves</taxon>
        <taxon>Neognathae</taxon>
        <taxon>Neoaves</taxon>
        <taxon>Telluraves</taxon>
        <taxon>Australaves</taxon>
        <taxon>Passeriformes</taxon>
        <taxon>Passeroidea</taxon>
        <taxon>Passeridae</taxon>
        <taxon>Chloebia</taxon>
    </lineage>
</organism>